<keyword evidence="9" id="KW-1185">Reference proteome</keyword>
<dbReference type="HAMAP" id="MF_01478">
    <property type="entry name" value="Ribosomal_L12_arch"/>
    <property type="match status" value="1"/>
</dbReference>
<comment type="function">
    <text evidence="1">Plays an important role in the elongation step of protein synthesis.</text>
</comment>
<dbReference type="Proteomes" id="UP000326759">
    <property type="component" value="Unassembled WGS sequence"/>
</dbReference>
<evidence type="ECO:0000313" key="9">
    <source>
        <dbReference type="Proteomes" id="UP000326759"/>
    </source>
</evidence>
<feature type="compositionally biased region" description="Basic and acidic residues" evidence="7">
    <location>
        <begin position="99"/>
        <end position="111"/>
    </location>
</feature>
<dbReference type="CDD" id="cd05833">
    <property type="entry name" value="Ribosomal_P2"/>
    <property type="match status" value="1"/>
</dbReference>
<keyword evidence="4" id="KW-0687">Ribonucleoprotein</keyword>
<comment type="similarity">
    <text evidence="2">Belongs to the eukaryotic ribosomal protein P1/P2 family.</text>
</comment>
<dbReference type="OrthoDB" id="1227494at2759"/>
<dbReference type="AlphaFoldDB" id="A0A5N5TEQ0"/>
<dbReference type="InterPro" id="IPR027534">
    <property type="entry name" value="Ribosomal_P1/P2"/>
</dbReference>
<dbReference type="InterPro" id="IPR038716">
    <property type="entry name" value="P1/P2_N_sf"/>
</dbReference>
<evidence type="ECO:0000256" key="7">
    <source>
        <dbReference type="SAM" id="MobiDB-lite"/>
    </source>
</evidence>
<dbReference type="GO" id="GO:0002182">
    <property type="term" value="P:cytoplasmic translational elongation"/>
    <property type="evidence" value="ECO:0007669"/>
    <property type="project" value="InterPro"/>
</dbReference>
<name>A0A5N5TEQ0_9CRUS</name>
<evidence type="ECO:0000313" key="8">
    <source>
        <dbReference type="EMBL" id="KAB7504707.1"/>
    </source>
</evidence>
<comment type="caution">
    <text evidence="8">The sequence shown here is derived from an EMBL/GenBank/DDBJ whole genome shotgun (WGS) entry which is preliminary data.</text>
</comment>
<dbReference type="PANTHER" id="PTHR21141">
    <property type="entry name" value="60S ACIDIC RIBOSOMAL PROTEIN FAMILY MEMBER"/>
    <property type="match status" value="1"/>
</dbReference>
<dbReference type="GO" id="GO:0003735">
    <property type="term" value="F:structural constituent of ribosome"/>
    <property type="evidence" value="ECO:0007669"/>
    <property type="project" value="InterPro"/>
</dbReference>
<proteinExistence type="inferred from homology"/>
<gene>
    <name evidence="8" type="primary">rpp-2_1</name>
    <name evidence="8" type="ORF">Anas_10250</name>
</gene>
<feature type="region of interest" description="Disordered" evidence="7">
    <location>
        <begin position="83"/>
        <end position="126"/>
    </location>
</feature>
<evidence type="ECO:0000256" key="4">
    <source>
        <dbReference type="ARBA" id="ARBA00023274"/>
    </source>
</evidence>
<dbReference type="PANTHER" id="PTHR21141:SF5">
    <property type="entry name" value="LARGE RIBOSOMAL SUBUNIT PROTEIN P2"/>
    <property type="match status" value="1"/>
</dbReference>
<dbReference type="GO" id="GO:0022625">
    <property type="term" value="C:cytosolic large ribosomal subunit"/>
    <property type="evidence" value="ECO:0007669"/>
    <property type="project" value="InterPro"/>
</dbReference>
<dbReference type="Pfam" id="PF00428">
    <property type="entry name" value="Ribosomal_60s"/>
    <property type="match status" value="1"/>
</dbReference>
<protein>
    <recommendedName>
        <fullName evidence="5">Large ribosomal subunit protein P2</fullName>
    </recommendedName>
    <alternativeName>
        <fullName evidence="6">60S acidic ribosomal protein P2</fullName>
    </alternativeName>
</protein>
<evidence type="ECO:0000256" key="5">
    <source>
        <dbReference type="ARBA" id="ARBA00035301"/>
    </source>
</evidence>
<organism evidence="8 9">
    <name type="scientific">Armadillidium nasatum</name>
    <dbReference type="NCBI Taxonomy" id="96803"/>
    <lineage>
        <taxon>Eukaryota</taxon>
        <taxon>Metazoa</taxon>
        <taxon>Ecdysozoa</taxon>
        <taxon>Arthropoda</taxon>
        <taxon>Crustacea</taxon>
        <taxon>Multicrustacea</taxon>
        <taxon>Malacostraca</taxon>
        <taxon>Eumalacostraca</taxon>
        <taxon>Peracarida</taxon>
        <taxon>Isopoda</taxon>
        <taxon>Oniscidea</taxon>
        <taxon>Crinocheta</taxon>
        <taxon>Armadillidiidae</taxon>
        <taxon>Armadillidium</taxon>
    </lineage>
</organism>
<dbReference type="EMBL" id="SEYY01002545">
    <property type="protein sequence ID" value="KAB7504707.1"/>
    <property type="molecule type" value="Genomic_DNA"/>
</dbReference>
<dbReference type="Gene3D" id="1.10.10.1410">
    <property type="match status" value="1"/>
</dbReference>
<dbReference type="InterPro" id="IPR044076">
    <property type="entry name" value="Ribosomal_P2"/>
</dbReference>
<accession>A0A5N5TEQ0</accession>
<evidence type="ECO:0000256" key="1">
    <source>
        <dbReference type="ARBA" id="ARBA00003362"/>
    </source>
</evidence>
<keyword evidence="3 8" id="KW-0689">Ribosomal protein</keyword>
<dbReference type="FunFam" id="1.10.10.1410:FF:000002">
    <property type="entry name" value="60S acidic ribosomal protein P2"/>
    <property type="match status" value="1"/>
</dbReference>
<evidence type="ECO:0000256" key="3">
    <source>
        <dbReference type="ARBA" id="ARBA00022980"/>
    </source>
</evidence>
<evidence type="ECO:0000256" key="2">
    <source>
        <dbReference type="ARBA" id="ARBA00005436"/>
    </source>
</evidence>
<feature type="compositionally biased region" description="Low complexity" evidence="7">
    <location>
        <begin position="83"/>
        <end position="98"/>
    </location>
</feature>
<sequence length="126" mass="13378">MNRDQLIFRMRHLAAYLLAAISDNEVPSETKISNILGSVGVEADEKQIKTVIERFAGKPPSKVIAEGLHLLSSMPSATGAVAVAAPSGKAPAGGAPAAAKEEKKEEKKKEEPEEESDDDMGFGLFD</sequence>
<evidence type="ECO:0000256" key="6">
    <source>
        <dbReference type="ARBA" id="ARBA00035443"/>
    </source>
</evidence>
<reference evidence="8 9" key="1">
    <citation type="journal article" date="2019" name="PLoS Biol.">
        <title>Sex chromosomes control vertical transmission of feminizing Wolbachia symbionts in an isopod.</title>
        <authorList>
            <person name="Becking T."/>
            <person name="Chebbi M.A."/>
            <person name="Giraud I."/>
            <person name="Moumen B."/>
            <person name="Laverre T."/>
            <person name="Caubet Y."/>
            <person name="Peccoud J."/>
            <person name="Gilbert C."/>
            <person name="Cordaux R."/>
        </authorList>
    </citation>
    <scope>NUCLEOTIDE SEQUENCE [LARGE SCALE GENOMIC DNA]</scope>
    <source>
        <strain evidence="8">ANa2</strain>
        <tissue evidence="8">Whole body excluding digestive tract and cuticle</tissue>
    </source>
</reference>